<dbReference type="InterPro" id="IPR010068">
    <property type="entry name" value="Peri-bd_TauA"/>
</dbReference>
<gene>
    <name evidence="5" type="ORF">L0C25_12160</name>
</gene>
<dbReference type="Pfam" id="PF09084">
    <property type="entry name" value="NMT1"/>
    <property type="match status" value="1"/>
</dbReference>
<dbReference type="AlphaFoldDB" id="A0AA46YM78"/>
<evidence type="ECO:0000256" key="2">
    <source>
        <dbReference type="ARBA" id="ARBA00010742"/>
    </source>
</evidence>
<dbReference type="Gene3D" id="3.40.190.10">
    <property type="entry name" value="Periplasmic binding protein-like II"/>
    <property type="match status" value="2"/>
</dbReference>
<organism evidence="5 6">
    <name type="scientific">Solicola gregarius</name>
    <dbReference type="NCBI Taxonomy" id="2908642"/>
    <lineage>
        <taxon>Bacteria</taxon>
        <taxon>Bacillati</taxon>
        <taxon>Actinomycetota</taxon>
        <taxon>Actinomycetes</taxon>
        <taxon>Propionibacteriales</taxon>
        <taxon>Nocardioidaceae</taxon>
        <taxon>Solicola</taxon>
    </lineage>
</organism>
<comment type="similarity">
    <text evidence="2">Belongs to the bacterial solute-binding protein SsuA/TauA family.</text>
</comment>
<dbReference type="PANTHER" id="PTHR30024:SF47">
    <property type="entry name" value="TAURINE-BINDING PERIPLASMIC PROTEIN"/>
    <property type="match status" value="1"/>
</dbReference>
<comment type="subcellular location">
    <subcellularLocation>
        <location evidence="1">Periplasm</location>
    </subcellularLocation>
</comment>
<keyword evidence="3" id="KW-0732">Signal</keyword>
<evidence type="ECO:0000256" key="3">
    <source>
        <dbReference type="ARBA" id="ARBA00022729"/>
    </source>
</evidence>
<name>A0AA46YM78_9ACTN</name>
<protein>
    <submittedName>
        <fullName evidence="5">ABC transporter substrate-binding protein</fullName>
    </submittedName>
</protein>
<feature type="domain" description="Solute-binding protein family 3/N-terminal" evidence="4">
    <location>
        <begin position="42"/>
        <end position="272"/>
    </location>
</feature>
<dbReference type="InterPro" id="IPR001638">
    <property type="entry name" value="Solute-binding_3/MltF_N"/>
</dbReference>
<dbReference type="RefSeq" id="WP_271636759.1">
    <property type="nucleotide sequence ID" value="NZ_CP094970.1"/>
</dbReference>
<dbReference type="Proteomes" id="UP001164390">
    <property type="component" value="Chromosome"/>
</dbReference>
<reference evidence="5" key="1">
    <citation type="submission" date="2022-01" db="EMBL/GenBank/DDBJ databases">
        <title>Nocardioidaceae gen. sp. A5X3R13.</title>
        <authorList>
            <person name="Lopez Marin M.A."/>
            <person name="Uhlik O."/>
        </authorList>
    </citation>
    <scope>NUCLEOTIDE SEQUENCE</scope>
    <source>
        <strain evidence="5">A5X3R13</strain>
    </source>
</reference>
<dbReference type="SUPFAM" id="SSF53850">
    <property type="entry name" value="Periplasmic binding protein-like II"/>
    <property type="match status" value="1"/>
</dbReference>
<evidence type="ECO:0000259" key="4">
    <source>
        <dbReference type="SMART" id="SM00062"/>
    </source>
</evidence>
<dbReference type="PROSITE" id="PS51257">
    <property type="entry name" value="PROKAR_LIPOPROTEIN"/>
    <property type="match status" value="1"/>
</dbReference>
<dbReference type="CDD" id="cd13560">
    <property type="entry name" value="PBP2_taurine"/>
    <property type="match status" value="1"/>
</dbReference>
<dbReference type="GO" id="GO:0042918">
    <property type="term" value="P:alkanesulfonate transmembrane transport"/>
    <property type="evidence" value="ECO:0007669"/>
    <property type="project" value="TreeGrafter"/>
</dbReference>
<dbReference type="EMBL" id="CP094970">
    <property type="protein sequence ID" value="UYM07785.1"/>
    <property type="molecule type" value="Genomic_DNA"/>
</dbReference>
<evidence type="ECO:0000313" key="5">
    <source>
        <dbReference type="EMBL" id="UYM07785.1"/>
    </source>
</evidence>
<dbReference type="KEGG" id="sgrg:L0C25_12160"/>
<evidence type="ECO:0000313" key="6">
    <source>
        <dbReference type="Proteomes" id="UP001164390"/>
    </source>
</evidence>
<accession>A0AA46YM78</accession>
<proteinExistence type="inferred from homology"/>
<dbReference type="PANTHER" id="PTHR30024">
    <property type="entry name" value="ALIPHATIC SULFONATES-BINDING PROTEIN-RELATED"/>
    <property type="match status" value="1"/>
</dbReference>
<evidence type="ECO:0000256" key="1">
    <source>
        <dbReference type="ARBA" id="ARBA00004418"/>
    </source>
</evidence>
<keyword evidence="6" id="KW-1185">Reference proteome</keyword>
<sequence>MSDGRGSRVRRTGLAVAIGAGTLALVASACGGEGLTSGGGNTVRIAYQVIPNSAPIVKHEGWLEDELDMDVEWRQYDAGADVNQAVAAGSVDIGLAGSTLVANGIATGLPYEVPWIYDVIGDNEALVARGEIASIKDLEGKKIATPLGSTTQYSLVAALEEAGVDPSDVSILDMEPPDALAAWKNGSIDAAYVWHPTLQQMIDDGGKVLVTSGDLAKQGTVTADLGIVSTDFANEHPDVVADWLRAENRGVRLIKDDPQQAAQIVADEFGTDQDTIATQMKDLIILNGRQQLTADQLGTAESPGALSQTLHKTAEFLVDNDLIDSAPGETTFEDVVDPSYLQHALGG</sequence>
<dbReference type="SMART" id="SM00062">
    <property type="entry name" value="PBPb"/>
    <property type="match status" value="1"/>
</dbReference>
<dbReference type="InterPro" id="IPR015168">
    <property type="entry name" value="SsuA/THI5"/>
</dbReference>
<dbReference type="GO" id="GO:0042597">
    <property type="term" value="C:periplasmic space"/>
    <property type="evidence" value="ECO:0007669"/>
    <property type="project" value="UniProtKB-SubCell"/>
</dbReference>